<evidence type="ECO:0000256" key="9">
    <source>
        <dbReference type="SAM" id="SignalP"/>
    </source>
</evidence>
<dbReference type="Pfam" id="PF00728">
    <property type="entry name" value="Glyco_hydro_20"/>
    <property type="match status" value="1"/>
</dbReference>
<evidence type="ECO:0000256" key="1">
    <source>
        <dbReference type="ARBA" id="ARBA00001231"/>
    </source>
</evidence>
<keyword evidence="4 7" id="KW-0378">Hydrolase</keyword>
<dbReference type="InterPro" id="IPR025705">
    <property type="entry name" value="Beta_hexosaminidase_sua/sub"/>
</dbReference>
<evidence type="ECO:0000256" key="6">
    <source>
        <dbReference type="ARBA" id="ARBA00023295"/>
    </source>
</evidence>
<dbReference type="OrthoDB" id="428480at2759"/>
<feature type="active site" description="Proton donor" evidence="8">
    <location>
        <position position="336"/>
    </location>
</feature>
<evidence type="ECO:0000259" key="10">
    <source>
        <dbReference type="Pfam" id="PF00728"/>
    </source>
</evidence>
<dbReference type="Gene3D" id="3.20.20.80">
    <property type="entry name" value="Glycosidases"/>
    <property type="match status" value="1"/>
</dbReference>
<proteinExistence type="inferred from homology"/>
<dbReference type="InterPro" id="IPR029018">
    <property type="entry name" value="Hex-like_dom2"/>
</dbReference>
<dbReference type="PIRSF" id="PIRSF001093">
    <property type="entry name" value="B-hxosamndse_ab_euk"/>
    <property type="match status" value="1"/>
</dbReference>
<feature type="signal peptide" evidence="9">
    <location>
        <begin position="1"/>
        <end position="16"/>
    </location>
</feature>
<dbReference type="EMBL" id="SWFS01000205">
    <property type="protein sequence ID" value="KAA8914190.1"/>
    <property type="molecule type" value="Genomic_DNA"/>
</dbReference>
<comment type="catalytic activity">
    <reaction evidence="1 7">
        <text>Hydrolysis of terminal non-reducing N-acetyl-D-hexosamine residues in N-acetyl-beta-D-hexosaminides.</text>
        <dbReference type="EC" id="3.2.1.52"/>
    </reaction>
</comment>
<dbReference type="FunFam" id="3.20.20.80:FF:000063">
    <property type="entry name" value="Beta-hexosaminidase"/>
    <property type="match status" value="1"/>
</dbReference>
<evidence type="ECO:0000256" key="8">
    <source>
        <dbReference type="PIRSR" id="PIRSR001093-1"/>
    </source>
</evidence>
<dbReference type="SUPFAM" id="SSF51445">
    <property type="entry name" value="(Trans)glycosidases"/>
    <property type="match status" value="1"/>
</dbReference>
<comment type="caution">
    <text evidence="12">The sequence shown here is derived from an EMBL/GenBank/DDBJ whole genome shotgun (WGS) entry which is preliminary data.</text>
</comment>
<dbReference type="GO" id="GO:0030203">
    <property type="term" value="P:glycosaminoglycan metabolic process"/>
    <property type="evidence" value="ECO:0007669"/>
    <property type="project" value="TreeGrafter"/>
</dbReference>
<dbReference type="EC" id="3.2.1.52" evidence="7"/>
<dbReference type="PANTHER" id="PTHR22600:SF26">
    <property type="entry name" value="BETA-N-ACETYLHEXOSAMINIDASE"/>
    <property type="match status" value="1"/>
</dbReference>
<evidence type="ECO:0000313" key="13">
    <source>
        <dbReference type="Proteomes" id="UP000761534"/>
    </source>
</evidence>
<evidence type="ECO:0000259" key="11">
    <source>
        <dbReference type="Pfam" id="PF14845"/>
    </source>
</evidence>
<sequence>MKFLFVVVSLVGCSVGVKVNPLPAPVDIQWGNSGKVVISESLKYDGPSEQIVQDAFDRAMKTIKDLKWVPAAVEKPPPDYEPYPTGVTDKRGLSNTVKRVRVNVDSLDTDLQQGVNESYTLSVSADEPYIDITTPNVWGALHAFTTLQQLVLWEDESFIIEQPVEIRDEPLYTHRGLLLDSGRNFLSIPALKRQLDAMALCKMNLLHWHLDDSQSWPIEIESYPEMTKDAYSKRETYSVEDVKDLIKYAKQRGIRVMPEVDLPGHSAAGWKQVDPEAVVCADSYWCGETNDQHTAVEAVPGQLDIMYDGTYTMVENVYNDLSKIFEDNLFHVGMDELQTGCYNFSRPTMEWLNDDKSRTYHDLTQQWVDRAMPIFEEPKNRRLMMWEDVVLSEDISVHNISNEVVLQSWNEPSHIKTLVQRGYDVVVSTKDYLYLDTGYGQFFSNDPRYTTTINPDSRPYKGWQRIYNFDFAANLTEEEHKHILGAEAALWSEQVDDAVLDQKAWPRAAALAELVWSGNRDSNNQKRTTYLTQRLYNFREYLVANGINASPLAPKYCLQHPHECDLYNNQSIVQ</sequence>
<dbReference type="VEuPathDB" id="FungiDB:TRICI_002947"/>
<keyword evidence="6 7" id="KW-0326">Glycosidase</keyword>
<accession>A0A642V4E7</accession>
<dbReference type="InterPro" id="IPR015883">
    <property type="entry name" value="Glyco_hydro_20_cat"/>
</dbReference>
<feature type="chain" id="PRO_5025012538" description="Beta-hexosaminidase" evidence="9">
    <location>
        <begin position="17"/>
        <end position="574"/>
    </location>
</feature>
<keyword evidence="5" id="KW-0325">Glycoprotein</keyword>
<protein>
    <recommendedName>
        <fullName evidence="7">Beta-hexosaminidase</fullName>
        <ecNumber evidence="7">3.2.1.52</ecNumber>
    </recommendedName>
</protein>
<feature type="domain" description="Glycoside hydrolase family 20 catalytic" evidence="10">
    <location>
        <begin position="172"/>
        <end position="518"/>
    </location>
</feature>
<dbReference type="AlphaFoldDB" id="A0A642V4E7"/>
<evidence type="ECO:0000256" key="2">
    <source>
        <dbReference type="ARBA" id="ARBA00006285"/>
    </source>
</evidence>
<dbReference type="InterPro" id="IPR029019">
    <property type="entry name" value="HEX_eukaryotic_N"/>
</dbReference>
<dbReference type="InterPro" id="IPR017853">
    <property type="entry name" value="GH"/>
</dbReference>
<name>A0A642V4E7_9ASCO</name>
<dbReference type="Pfam" id="PF14845">
    <property type="entry name" value="Glycohydro_20b2"/>
    <property type="match status" value="1"/>
</dbReference>
<dbReference type="GO" id="GO:0005975">
    <property type="term" value="P:carbohydrate metabolic process"/>
    <property type="evidence" value="ECO:0007669"/>
    <property type="project" value="InterPro"/>
</dbReference>
<dbReference type="GO" id="GO:0016231">
    <property type="term" value="F:beta-N-acetylglucosaminidase activity"/>
    <property type="evidence" value="ECO:0007669"/>
    <property type="project" value="TreeGrafter"/>
</dbReference>
<dbReference type="GO" id="GO:0016020">
    <property type="term" value="C:membrane"/>
    <property type="evidence" value="ECO:0007669"/>
    <property type="project" value="TreeGrafter"/>
</dbReference>
<dbReference type="SUPFAM" id="SSF55545">
    <property type="entry name" value="beta-N-acetylhexosaminidase-like domain"/>
    <property type="match status" value="1"/>
</dbReference>
<keyword evidence="13" id="KW-1185">Reference proteome</keyword>
<reference evidence="12" key="1">
    <citation type="journal article" date="2019" name="G3 (Bethesda)">
        <title>Genome Assemblies of Two Rare Opportunistic Yeast Pathogens: Diutina rugosa (syn. Candida rugosa) and Trichomonascus ciferrii (syn. Candida ciferrii).</title>
        <authorList>
            <person name="Mixao V."/>
            <person name="Saus E."/>
            <person name="Hansen A.P."/>
            <person name="Lass-Florl C."/>
            <person name="Gabaldon T."/>
        </authorList>
    </citation>
    <scope>NUCLEOTIDE SEQUENCE</scope>
    <source>
        <strain evidence="12">CBS 4856</strain>
    </source>
</reference>
<evidence type="ECO:0000313" key="12">
    <source>
        <dbReference type="EMBL" id="KAA8914190.1"/>
    </source>
</evidence>
<dbReference type="Proteomes" id="UP000761534">
    <property type="component" value="Unassembled WGS sequence"/>
</dbReference>
<organism evidence="12 13">
    <name type="scientific">Trichomonascus ciferrii</name>
    <dbReference type="NCBI Taxonomy" id="44093"/>
    <lineage>
        <taxon>Eukaryota</taxon>
        <taxon>Fungi</taxon>
        <taxon>Dikarya</taxon>
        <taxon>Ascomycota</taxon>
        <taxon>Saccharomycotina</taxon>
        <taxon>Dipodascomycetes</taxon>
        <taxon>Dipodascales</taxon>
        <taxon>Trichomonascaceae</taxon>
        <taxon>Trichomonascus</taxon>
        <taxon>Trichomonascus ciferrii complex</taxon>
    </lineage>
</organism>
<gene>
    <name evidence="12" type="ORF">TRICI_002947</name>
</gene>
<evidence type="ECO:0000256" key="7">
    <source>
        <dbReference type="PIRNR" id="PIRNR001093"/>
    </source>
</evidence>
<dbReference type="PANTHER" id="PTHR22600">
    <property type="entry name" value="BETA-HEXOSAMINIDASE"/>
    <property type="match status" value="1"/>
</dbReference>
<comment type="similarity">
    <text evidence="2 7">Belongs to the glycosyl hydrolase 20 family.</text>
</comment>
<dbReference type="Gene3D" id="3.30.379.10">
    <property type="entry name" value="Chitobiase/beta-hexosaminidase domain 2-like"/>
    <property type="match status" value="1"/>
</dbReference>
<evidence type="ECO:0000256" key="3">
    <source>
        <dbReference type="ARBA" id="ARBA00022729"/>
    </source>
</evidence>
<feature type="domain" description="Beta-hexosaminidase eukaryotic type N-terminal" evidence="11">
    <location>
        <begin position="21"/>
        <end position="150"/>
    </location>
</feature>
<evidence type="ECO:0000256" key="4">
    <source>
        <dbReference type="ARBA" id="ARBA00022801"/>
    </source>
</evidence>
<evidence type="ECO:0000256" key="5">
    <source>
        <dbReference type="ARBA" id="ARBA00023180"/>
    </source>
</evidence>
<keyword evidence="3 9" id="KW-0732">Signal</keyword>
<dbReference type="PRINTS" id="PR00738">
    <property type="entry name" value="GLHYDRLASE20"/>
</dbReference>